<reference evidence="2" key="2">
    <citation type="submission" date="2015-09" db="EMBL/GenBank/DDBJ databases">
        <title>Draft genome sequence of Mycobacterium neoaurum DSM 44074.</title>
        <authorList>
            <person name="Croce O."/>
            <person name="Robert C."/>
            <person name="Raoult D."/>
            <person name="Drancourt M."/>
        </authorList>
    </citation>
    <scope>NUCLEOTIDE SEQUENCE</scope>
    <source>
        <strain evidence="2">DSM 44074</strain>
    </source>
</reference>
<dbReference type="RefSeq" id="WP_051644260.1">
    <property type="nucleotide sequence ID" value="NZ_LK021339.1"/>
</dbReference>
<dbReference type="AlphaFoldDB" id="A0AAV2WMD9"/>
<keyword evidence="1" id="KW-0732">Signal</keyword>
<protein>
    <recommendedName>
        <fullName evidence="4">Secreted protein</fullName>
    </recommendedName>
</protein>
<proteinExistence type="predicted"/>
<evidence type="ECO:0000256" key="1">
    <source>
        <dbReference type="SAM" id="SignalP"/>
    </source>
</evidence>
<organism evidence="2 3">
    <name type="scientific">Mycolicibacterium neoaurum</name>
    <name type="common">Mycobacterium neoaurum</name>
    <dbReference type="NCBI Taxonomy" id="1795"/>
    <lineage>
        <taxon>Bacteria</taxon>
        <taxon>Bacillati</taxon>
        <taxon>Actinomycetota</taxon>
        <taxon>Actinomycetes</taxon>
        <taxon>Mycobacteriales</taxon>
        <taxon>Mycobacteriaceae</taxon>
        <taxon>Mycolicibacterium</taxon>
    </lineage>
</organism>
<dbReference type="EMBL" id="LK021339">
    <property type="protein sequence ID" value="CDQ45410.1"/>
    <property type="molecule type" value="Genomic_DNA"/>
</dbReference>
<evidence type="ECO:0000313" key="3">
    <source>
        <dbReference type="Proteomes" id="UP000028864"/>
    </source>
</evidence>
<reference evidence="2" key="1">
    <citation type="submission" date="2014-05" db="EMBL/GenBank/DDBJ databases">
        <authorList>
            <person name="Urmite Genomes"/>
        </authorList>
    </citation>
    <scope>NUCLEOTIDE SEQUENCE</scope>
    <source>
        <strain evidence="2">DSM 44074</strain>
    </source>
</reference>
<name>A0AAV2WMD9_MYCNE</name>
<accession>A0AAV2WMD9</accession>
<gene>
    <name evidence="2" type="ORF">BN1047_03305</name>
</gene>
<feature type="signal peptide" evidence="1">
    <location>
        <begin position="1"/>
        <end position="29"/>
    </location>
</feature>
<sequence length="150" mass="15362">MKKVVGARIGMSLLMTVMGLATFAPHAAANPYSGADDAHVQFFRSPTGNIQCEINFGRAPAAAGAESMPDGVYCMSQQPLQSVQIRADGSLTDVCTGPTCGSDGPTDQGVLAYGQSATLGPFTCLSEESGMTCTANGRGFEISTAGIFAV</sequence>
<evidence type="ECO:0000313" key="2">
    <source>
        <dbReference type="EMBL" id="CDQ45410.1"/>
    </source>
</evidence>
<feature type="chain" id="PRO_5043898405" description="Secreted protein" evidence="1">
    <location>
        <begin position="30"/>
        <end position="150"/>
    </location>
</feature>
<dbReference type="Proteomes" id="UP000028864">
    <property type="component" value="Unassembled WGS sequence"/>
</dbReference>
<evidence type="ECO:0008006" key="4">
    <source>
        <dbReference type="Google" id="ProtNLM"/>
    </source>
</evidence>